<name>A0A1J4MJD5_9CRYT</name>
<accession>A0A1J4MJD5</accession>
<protein>
    <submittedName>
        <fullName evidence="1">Uncharacterized protein</fullName>
    </submittedName>
</protein>
<sequence length="204" mass="22928">MKGYYKNESSNLSNVLYIPRTNKDLEVETMTTKRESREFPSLPGSGIELKGDECCDVSGSSLDSICIKDLSKLESNLLIAKGNKLKYKTVWMGPGGGYSVMEEYAEPRKCMEKEVPIDSEIEIKRYRQPGSCKNSKSMSNITSNSSVEVMKEADVLKEDSYIFKSSRSLRNVDWNKQEFVGPLPFQNKVAVGNRSCLGRNLIPL</sequence>
<dbReference type="AlphaFoldDB" id="A0A1J4MJD5"/>
<dbReference type="RefSeq" id="XP_028875503.1">
    <property type="nucleotide sequence ID" value="XM_029018166.1"/>
</dbReference>
<evidence type="ECO:0000313" key="2">
    <source>
        <dbReference type="Proteomes" id="UP000186176"/>
    </source>
</evidence>
<dbReference type="GeneID" id="39977945"/>
<dbReference type="EMBL" id="LRBP01000012">
    <property type="protein sequence ID" value="OII74310.1"/>
    <property type="molecule type" value="Genomic_DNA"/>
</dbReference>
<proteinExistence type="predicted"/>
<gene>
    <name evidence="1" type="ORF">cubi_01154</name>
</gene>
<dbReference type="VEuPathDB" id="CryptoDB:cubi_01154"/>
<reference evidence="1 2" key="1">
    <citation type="submission" date="2016-10" db="EMBL/GenBank/DDBJ databases">
        <title>Reductive evolution of mitochondrial metabolism and differential evolution of invasion-related proteins in Cryptosporidium.</title>
        <authorList>
            <person name="Liu S."/>
            <person name="Roellig D.M."/>
            <person name="Guo Y."/>
            <person name="Li N."/>
            <person name="Frace M.A."/>
            <person name="Tang K."/>
            <person name="Zhang L."/>
            <person name="Feng Y."/>
            <person name="Xiao L."/>
        </authorList>
    </citation>
    <scope>NUCLEOTIDE SEQUENCE [LARGE SCALE GENOMIC DNA]</scope>
    <source>
        <strain evidence="1">39726</strain>
    </source>
</reference>
<keyword evidence="2" id="KW-1185">Reference proteome</keyword>
<dbReference type="OrthoDB" id="342344at2759"/>
<comment type="caution">
    <text evidence="1">The sequence shown here is derived from an EMBL/GenBank/DDBJ whole genome shotgun (WGS) entry which is preliminary data.</text>
</comment>
<organism evidence="1 2">
    <name type="scientific">Cryptosporidium ubiquitum</name>
    <dbReference type="NCBI Taxonomy" id="857276"/>
    <lineage>
        <taxon>Eukaryota</taxon>
        <taxon>Sar</taxon>
        <taxon>Alveolata</taxon>
        <taxon>Apicomplexa</taxon>
        <taxon>Conoidasida</taxon>
        <taxon>Coccidia</taxon>
        <taxon>Eucoccidiorida</taxon>
        <taxon>Eimeriorina</taxon>
        <taxon>Cryptosporidiidae</taxon>
        <taxon>Cryptosporidium</taxon>
    </lineage>
</organism>
<evidence type="ECO:0000313" key="1">
    <source>
        <dbReference type="EMBL" id="OII74310.1"/>
    </source>
</evidence>
<dbReference type="Proteomes" id="UP000186176">
    <property type="component" value="Unassembled WGS sequence"/>
</dbReference>